<reference evidence="1" key="1">
    <citation type="journal article" date="2010" name="Science">
        <title>Plasticity of animal genome architecture unmasked by rapid evolution of a pelagic tunicate.</title>
        <authorList>
            <person name="Denoeud F."/>
            <person name="Henriet S."/>
            <person name="Mungpakdee S."/>
            <person name="Aury J.M."/>
            <person name="Da Silva C."/>
            <person name="Brinkmann H."/>
            <person name="Mikhaleva J."/>
            <person name="Olsen L.C."/>
            <person name="Jubin C."/>
            <person name="Canestro C."/>
            <person name="Bouquet J.M."/>
            <person name="Danks G."/>
            <person name="Poulain J."/>
            <person name="Campsteijn C."/>
            <person name="Adamski M."/>
            <person name="Cross I."/>
            <person name="Yadetie F."/>
            <person name="Muffato M."/>
            <person name="Louis A."/>
            <person name="Butcher S."/>
            <person name="Tsagkogeorga G."/>
            <person name="Konrad A."/>
            <person name="Singh S."/>
            <person name="Jensen M.F."/>
            <person name="Cong E.H."/>
            <person name="Eikeseth-Otteraa H."/>
            <person name="Noel B."/>
            <person name="Anthouard V."/>
            <person name="Porcel B.M."/>
            <person name="Kachouri-Lafond R."/>
            <person name="Nishino A."/>
            <person name="Ugolini M."/>
            <person name="Chourrout P."/>
            <person name="Nishida H."/>
            <person name="Aasland R."/>
            <person name="Huzurbazar S."/>
            <person name="Westhof E."/>
            <person name="Delsuc F."/>
            <person name="Lehrach H."/>
            <person name="Reinhardt R."/>
            <person name="Weissenbach J."/>
            <person name="Roy S.W."/>
            <person name="Artiguenave F."/>
            <person name="Postlethwait J.H."/>
            <person name="Manak J.R."/>
            <person name="Thompson E.M."/>
            <person name="Jaillon O."/>
            <person name="Du Pasquier L."/>
            <person name="Boudinot P."/>
            <person name="Liberles D.A."/>
            <person name="Volff J.N."/>
            <person name="Philippe H."/>
            <person name="Lenhard B."/>
            <person name="Roest Crollius H."/>
            <person name="Wincker P."/>
            <person name="Chourrout D."/>
        </authorList>
    </citation>
    <scope>NUCLEOTIDE SEQUENCE [LARGE SCALE GENOMIC DNA]</scope>
</reference>
<proteinExistence type="predicted"/>
<dbReference type="AlphaFoldDB" id="E4XB65"/>
<dbReference type="Proteomes" id="UP000001307">
    <property type="component" value="Unassembled WGS sequence"/>
</dbReference>
<dbReference type="OrthoDB" id="10391857at2759"/>
<accession>E4XB65</accession>
<keyword evidence="2" id="KW-1185">Reference proteome</keyword>
<protein>
    <submittedName>
        <fullName evidence="1">Uncharacterized protein</fullName>
    </submittedName>
</protein>
<sequence>MKFSALLFGLGSAFPVANYLIAKQLSKDYKAPAFTWPSGLNLNPLTPDHKLFASEVMLPAIIGDKTAGTQKAKMNWYFWMQQNAPTDLTALGNLAMIPLLQGDIKVAPKASDYVFNPSAPKESNSLLGMSNEAFWNAQPMEDVWYPRGDVKSNW</sequence>
<evidence type="ECO:0000313" key="1">
    <source>
        <dbReference type="EMBL" id="CBY08746.1"/>
    </source>
</evidence>
<gene>
    <name evidence="1" type="ORF">GSOID_T00005582001</name>
</gene>
<dbReference type="InParanoid" id="E4XB65"/>
<evidence type="ECO:0000313" key="2">
    <source>
        <dbReference type="Proteomes" id="UP000001307"/>
    </source>
</evidence>
<name>E4XB65_OIKDI</name>
<organism evidence="1">
    <name type="scientific">Oikopleura dioica</name>
    <name type="common">Tunicate</name>
    <dbReference type="NCBI Taxonomy" id="34765"/>
    <lineage>
        <taxon>Eukaryota</taxon>
        <taxon>Metazoa</taxon>
        <taxon>Chordata</taxon>
        <taxon>Tunicata</taxon>
        <taxon>Appendicularia</taxon>
        <taxon>Copelata</taxon>
        <taxon>Oikopleuridae</taxon>
        <taxon>Oikopleura</taxon>
    </lineage>
</organism>
<dbReference type="EMBL" id="FN653033">
    <property type="protein sequence ID" value="CBY08746.1"/>
    <property type="molecule type" value="Genomic_DNA"/>
</dbReference>